<evidence type="ECO:0000313" key="2">
    <source>
        <dbReference type="EMBL" id="KAJ7034100.1"/>
    </source>
</evidence>
<feature type="region of interest" description="Disordered" evidence="1">
    <location>
        <begin position="124"/>
        <end position="232"/>
    </location>
</feature>
<dbReference type="Proteomes" id="UP001218188">
    <property type="component" value="Unassembled WGS sequence"/>
</dbReference>
<feature type="compositionally biased region" description="Low complexity" evidence="1">
    <location>
        <begin position="180"/>
        <end position="191"/>
    </location>
</feature>
<reference evidence="2" key="1">
    <citation type="submission" date="2023-03" db="EMBL/GenBank/DDBJ databases">
        <title>Massive genome expansion in bonnet fungi (Mycena s.s.) driven by repeated elements and novel gene families across ecological guilds.</title>
        <authorList>
            <consortium name="Lawrence Berkeley National Laboratory"/>
            <person name="Harder C.B."/>
            <person name="Miyauchi S."/>
            <person name="Viragh M."/>
            <person name="Kuo A."/>
            <person name="Thoen E."/>
            <person name="Andreopoulos B."/>
            <person name="Lu D."/>
            <person name="Skrede I."/>
            <person name="Drula E."/>
            <person name="Henrissat B."/>
            <person name="Morin E."/>
            <person name="Kohler A."/>
            <person name="Barry K."/>
            <person name="LaButti K."/>
            <person name="Morin E."/>
            <person name="Salamov A."/>
            <person name="Lipzen A."/>
            <person name="Mereny Z."/>
            <person name="Hegedus B."/>
            <person name="Baldrian P."/>
            <person name="Stursova M."/>
            <person name="Weitz H."/>
            <person name="Taylor A."/>
            <person name="Grigoriev I.V."/>
            <person name="Nagy L.G."/>
            <person name="Martin F."/>
            <person name="Kauserud H."/>
        </authorList>
    </citation>
    <scope>NUCLEOTIDE SEQUENCE</scope>
    <source>
        <strain evidence="2">CBHHK200</strain>
    </source>
</reference>
<feature type="compositionally biased region" description="Polar residues" evidence="1">
    <location>
        <begin position="194"/>
        <end position="204"/>
    </location>
</feature>
<proteinExistence type="predicted"/>
<dbReference type="EMBL" id="JARJCM010000060">
    <property type="protein sequence ID" value="KAJ7034100.1"/>
    <property type="molecule type" value="Genomic_DNA"/>
</dbReference>
<accession>A0AAD6X3B8</accession>
<evidence type="ECO:0000256" key="1">
    <source>
        <dbReference type="SAM" id="MobiDB-lite"/>
    </source>
</evidence>
<organism evidence="2 3">
    <name type="scientific">Mycena alexandri</name>
    <dbReference type="NCBI Taxonomy" id="1745969"/>
    <lineage>
        <taxon>Eukaryota</taxon>
        <taxon>Fungi</taxon>
        <taxon>Dikarya</taxon>
        <taxon>Basidiomycota</taxon>
        <taxon>Agaricomycotina</taxon>
        <taxon>Agaricomycetes</taxon>
        <taxon>Agaricomycetidae</taxon>
        <taxon>Agaricales</taxon>
        <taxon>Marasmiineae</taxon>
        <taxon>Mycenaceae</taxon>
        <taxon>Mycena</taxon>
    </lineage>
</organism>
<dbReference type="AlphaFoldDB" id="A0AAD6X3B8"/>
<evidence type="ECO:0000313" key="3">
    <source>
        <dbReference type="Proteomes" id="UP001218188"/>
    </source>
</evidence>
<comment type="caution">
    <text evidence="2">The sequence shown here is derived from an EMBL/GenBank/DDBJ whole genome shotgun (WGS) entry which is preliminary data.</text>
</comment>
<gene>
    <name evidence="2" type="ORF">C8F04DRAFT_1103066</name>
</gene>
<feature type="compositionally biased region" description="Basic and acidic residues" evidence="1">
    <location>
        <begin position="149"/>
        <end position="159"/>
    </location>
</feature>
<protein>
    <submittedName>
        <fullName evidence="2">Uncharacterized protein</fullName>
    </submittedName>
</protein>
<keyword evidence="3" id="KW-1185">Reference proteome</keyword>
<sequence>MGRGKHPGLWPDLFRRWKWTPRFLSILPDIDLRVLVHNRDCRKKYNRLYALNLRLKFDCKRRYTTATTSSSLLGAGTHAPAPSNTPGALRTFPQRTVHTAPALSTLAPSTHFALCTHDTHCIQSTSPTRTHFSSEEEEGGKGGKGGYEAGREGKREGEGNRGWLITQPRPRARRLCVGYSSSTTTPTTGPSCARTHTASRIQSQAKHEAHAGATQNRDQYKYIRPPSFPFPF</sequence>
<name>A0AAD6X3B8_9AGAR</name>